<dbReference type="Proteomes" id="UP000283077">
    <property type="component" value="Unassembled WGS sequence"/>
</dbReference>
<dbReference type="GO" id="GO:0016020">
    <property type="term" value="C:membrane"/>
    <property type="evidence" value="ECO:0007669"/>
    <property type="project" value="InterPro"/>
</dbReference>
<dbReference type="InterPro" id="IPR029787">
    <property type="entry name" value="Nucleotide_cyclase"/>
</dbReference>
<dbReference type="Gene3D" id="6.10.340.10">
    <property type="match status" value="1"/>
</dbReference>
<dbReference type="CDD" id="cd06225">
    <property type="entry name" value="HAMP"/>
    <property type="match status" value="1"/>
</dbReference>
<proteinExistence type="predicted"/>
<comment type="cofactor">
    <cofactor evidence="1">
        <name>Mg(2+)</name>
        <dbReference type="ChEBI" id="CHEBI:18420"/>
    </cofactor>
</comment>
<comment type="caution">
    <text evidence="5">The sequence shown here is derived from an EMBL/GenBank/DDBJ whole genome shotgun (WGS) entry which is preliminary data.</text>
</comment>
<feature type="domain" description="HAMP" evidence="3">
    <location>
        <begin position="182"/>
        <end position="235"/>
    </location>
</feature>
<feature type="transmembrane region" description="Helical" evidence="2">
    <location>
        <begin position="155"/>
        <end position="173"/>
    </location>
</feature>
<accession>A0A437R2G6</accession>
<dbReference type="CDD" id="cd01949">
    <property type="entry name" value="GGDEF"/>
    <property type="match status" value="1"/>
</dbReference>
<dbReference type="OrthoDB" id="9812260at2"/>
<evidence type="ECO:0000259" key="4">
    <source>
        <dbReference type="PROSITE" id="PS50887"/>
    </source>
</evidence>
<keyword evidence="2" id="KW-1133">Transmembrane helix</keyword>
<dbReference type="Pfam" id="PF00990">
    <property type="entry name" value="GGDEF"/>
    <property type="match status" value="1"/>
</dbReference>
<dbReference type="EMBL" id="SACS01000003">
    <property type="protein sequence ID" value="RVU40945.1"/>
    <property type="molecule type" value="Genomic_DNA"/>
</dbReference>
<organism evidence="5 6">
    <name type="scientific">Rheinheimera riviphila</name>
    <dbReference type="NCBI Taxonomy" id="1834037"/>
    <lineage>
        <taxon>Bacteria</taxon>
        <taxon>Pseudomonadati</taxon>
        <taxon>Pseudomonadota</taxon>
        <taxon>Gammaproteobacteria</taxon>
        <taxon>Chromatiales</taxon>
        <taxon>Chromatiaceae</taxon>
        <taxon>Rheinheimera</taxon>
    </lineage>
</organism>
<dbReference type="Pfam" id="PF17152">
    <property type="entry name" value="CHASE8"/>
    <property type="match status" value="1"/>
</dbReference>
<dbReference type="PROSITE" id="PS50885">
    <property type="entry name" value="HAMP"/>
    <property type="match status" value="1"/>
</dbReference>
<dbReference type="PANTHER" id="PTHR46663:SF2">
    <property type="entry name" value="GGDEF DOMAIN-CONTAINING PROTEIN"/>
    <property type="match status" value="1"/>
</dbReference>
<dbReference type="SMART" id="SM00267">
    <property type="entry name" value="GGDEF"/>
    <property type="match status" value="1"/>
</dbReference>
<protein>
    <submittedName>
        <fullName evidence="5">Sensor domain-containing diguanylate cyclase</fullName>
    </submittedName>
</protein>
<sequence length="420" mass="47034">MVVRLTRLNNGILALTLTFTFTAMAATFWFGSISHQQHNALASAQVLASSIAPALIFSDPKSAQLELQTFSRATDVLAVQVLHMSQVSPGETTIFVQWQQPEWKKTLTPPTIWPQQANVVSGWQQYQIQMPIMFKQEQVGLLLVQQSLKSLQQQVMALIALMGLITLLMLALASRGLRLVQQRALSPIIELSALAEQAARDNDYSVRGIVRRHDEVGRLTERINELFTQVAANQFWLKQQLADERQTGQQLKQLAHHDSLTGLPNRLYFQQQLSATLQLTLQQHKTMALMFIDLDNFKTVNDSFGHDYGDEVLQLVSARMQQVLRGQDLLCRLGGDEFAVLLSELNDIRHAESLAERLIAAVRLPMVIREHLMPVGATIGLAFCPLDASEPATLLQKADEAMYAAKRAGKNTFRRVQHAP</sequence>
<evidence type="ECO:0000313" key="5">
    <source>
        <dbReference type="EMBL" id="RVU40945.1"/>
    </source>
</evidence>
<evidence type="ECO:0000259" key="3">
    <source>
        <dbReference type="PROSITE" id="PS50885"/>
    </source>
</evidence>
<keyword evidence="2" id="KW-0812">Transmembrane</keyword>
<gene>
    <name evidence="5" type="ORF">EOE67_03970</name>
</gene>
<dbReference type="SUPFAM" id="SSF55073">
    <property type="entry name" value="Nucleotide cyclase"/>
    <property type="match status" value="1"/>
</dbReference>
<dbReference type="PROSITE" id="PS50887">
    <property type="entry name" value="GGDEF"/>
    <property type="match status" value="1"/>
</dbReference>
<evidence type="ECO:0000256" key="2">
    <source>
        <dbReference type="SAM" id="Phobius"/>
    </source>
</evidence>
<dbReference type="InterPro" id="IPR043128">
    <property type="entry name" value="Rev_trsase/Diguanyl_cyclase"/>
</dbReference>
<dbReference type="AlphaFoldDB" id="A0A437R2G6"/>
<keyword evidence="2" id="KW-0472">Membrane</keyword>
<dbReference type="Gene3D" id="3.30.70.270">
    <property type="match status" value="1"/>
</dbReference>
<dbReference type="InterPro" id="IPR033417">
    <property type="entry name" value="CHASE8"/>
</dbReference>
<feature type="domain" description="GGDEF" evidence="4">
    <location>
        <begin position="285"/>
        <end position="418"/>
    </location>
</feature>
<name>A0A437R2G6_9GAMM</name>
<dbReference type="InterPro" id="IPR003660">
    <property type="entry name" value="HAMP_dom"/>
</dbReference>
<dbReference type="GO" id="GO:0003824">
    <property type="term" value="F:catalytic activity"/>
    <property type="evidence" value="ECO:0007669"/>
    <property type="project" value="UniProtKB-ARBA"/>
</dbReference>
<dbReference type="FunFam" id="3.30.70.270:FF:000001">
    <property type="entry name" value="Diguanylate cyclase domain protein"/>
    <property type="match status" value="1"/>
</dbReference>
<dbReference type="PANTHER" id="PTHR46663">
    <property type="entry name" value="DIGUANYLATE CYCLASE DGCT-RELATED"/>
    <property type="match status" value="1"/>
</dbReference>
<dbReference type="InterPro" id="IPR000160">
    <property type="entry name" value="GGDEF_dom"/>
</dbReference>
<keyword evidence="6" id="KW-1185">Reference proteome</keyword>
<dbReference type="InterPro" id="IPR052163">
    <property type="entry name" value="DGC-Regulatory_Protein"/>
</dbReference>
<reference evidence="5 6" key="1">
    <citation type="submission" date="2019-01" db="EMBL/GenBank/DDBJ databases">
        <authorList>
            <person name="Chen W.-M."/>
        </authorList>
    </citation>
    <scope>NUCLEOTIDE SEQUENCE [LARGE SCALE GENOMIC DNA]</scope>
    <source>
        <strain evidence="5 6">KYPC3</strain>
    </source>
</reference>
<dbReference type="GO" id="GO:0007165">
    <property type="term" value="P:signal transduction"/>
    <property type="evidence" value="ECO:0007669"/>
    <property type="project" value="InterPro"/>
</dbReference>
<evidence type="ECO:0000313" key="6">
    <source>
        <dbReference type="Proteomes" id="UP000283077"/>
    </source>
</evidence>
<dbReference type="NCBIfam" id="TIGR00254">
    <property type="entry name" value="GGDEF"/>
    <property type="match status" value="1"/>
</dbReference>
<evidence type="ECO:0000256" key="1">
    <source>
        <dbReference type="ARBA" id="ARBA00001946"/>
    </source>
</evidence>